<dbReference type="CDD" id="cd01908">
    <property type="entry name" value="YafJ"/>
    <property type="match status" value="1"/>
</dbReference>
<accession>A0A150PE07</accession>
<protein>
    <submittedName>
        <fullName evidence="3">Class II glutamine amidotransferase</fullName>
    </submittedName>
</protein>
<dbReference type="PANTHER" id="PTHR43187:SF1">
    <property type="entry name" value="GLUTAMINE AMIDOTRANSFERASE DUG3-RELATED"/>
    <property type="match status" value="1"/>
</dbReference>
<dbReference type="GO" id="GO:0016740">
    <property type="term" value="F:transferase activity"/>
    <property type="evidence" value="ECO:0007669"/>
    <property type="project" value="UniProtKB-KW"/>
</dbReference>
<reference evidence="3 4" key="1">
    <citation type="submission" date="2014-02" db="EMBL/GenBank/DDBJ databases">
        <title>The small core and large imbalanced accessory genome model reveals a collaborative survival strategy of Sorangium cellulosum strains in nature.</title>
        <authorList>
            <person name="Han K."/>
            <person name="Peng R."/>
            <person name="Blom J."/>
            <person name="Li Y.-Z."/>
        </authorList>
    </citation>
    <scope>NUCLEOTIDE SEQUENCE [LARGE SCALE GENOMIC DNA]</scope>
    <source>
        <strain evidence="3 4">So0157-25</strain>
    </source>
</reference>
<evidence type="ECO:0000313" key="3">
    <source>
        <dbReference type="EMBL" id="KYF53931.1"/>
    </source>
</evidence>
<dbReference type="InterPro" id="IPR029055">
    <property type="entry name" value="Ntn_hydrolases_N"/>
</dbReference>
<dbReference type="AlphaFoldDB" id="A0A150PE07"/>
<organism evidence="3 4">
    <name type="scientific">Sorangium cellulosum</name>
    <name type="common">Polyangium cellulosum</name>
    <dbReference type="NCBI Taxonomy" id="56"/>
    <lineage>
        <taxon>Bacteria</taxon>
        <taxon>Pseudomonadati</taxon>
        <taxon>Myxococcota</taxon>
        <taxon>Polyangia</taxon>
        <taxon>Polyangiales</taxon>
        <taxon>Polyangiaceae</taxon>
        <taxon>Sorangium</taxon>
    </lineage>
</organism>
<dbReference type="PANTHER" id="PTHR43187">
    <property type="entry name" value="GLUTAMINE AMIDOTRANSFERASE DUG3-RELATED"/>
    <property type="match status" value="1"/>
</dbReference>
<gene>
    <name evidence="3" type="ORF">BE08_42425</name>
</gene>
<dbReference type="Proteomes" id="UP000075420">
    <property type="component" value="Unassembled WGS sequence"/>
</dbReference>
<dbReference type="InterPro" id="IPR026869">
    <property type="entry name" value="EgtC-like"/>
</dbReference>
<sequence>MARLVGFIGNRPDLGARAIELEDRALVVRRREGVIPGWGVGFYQGGEILLKRRPIDDRPEISLVDMTRDVRADILVAHVRAATVGSLRTENTHPFRYRQWLFAHTGTVEGFARLRSQLSDSLPQFLQRDVRGETDSEILFHLFLSFLHDSNQLDRPNVDAASARAALRSSIALVDRLCAEEGAGPSAMNIVVTNPEYLLVAHGGTPMAYRIYQGSDDMERLLSDGGLGRMRMPDYAASRLTLVASDFDDDQAPAGWTHVGERAIVTFTRADEPAIEPI</sequence>
<evidence type="ECO:0000313" key="4">
    <source>
        <dbReference type="Proteomes" id="UP000075420"/>
    </source>
</evidence>
<dbReference type="EMBL" id="JELY01001995">
    <property type="protein sequence ID" value="KYF53931.1"/>
    <property type="molecule type" value="Genomic_DNA"/>
</dbReference>
<dbReference type="SUPFAM" id="SSF56235">
    <property type="entry name" value="N-terminal nucleophile aminohydrolases (Ntn hydrolases)"/>
    <property type="match status" value="1"/>
</dbReference>
<dbReference type="Gene3D" id="3.60.20.10">
    <property type="entry name" value="Glutamine Phosphoribosylpyrophosphate, subunit 1, domain 1"/>
    <property type="match status" value="1"/>
</dbReference>
<proteinExistence type="predicted"/>
<keyword evidence="3" id="KW-0808">Transferase</keyword>
<name>A0A150PE07_SORCE</name>
<dbReference type="PROSITE" id="PS51278">
    <property type="entry name" value="GATASE_TYPE_2"/>
    <property type="match status" value="1"/>
</dbReference>
<evidence type="ECO:0000256" key="1">
    <source>
        <dbReference type="ARBA" id="ARBA00022962"/>
    </source>
</evidence>
<keyword evidence="1 3" id="KW-0315">Glutamine amidotransferase</keyword>
<evidence type="ECO:0000259" key="2">
    <source>
        <dbReference type="PROSITE" id="PS51278"/>
    </source>
</evidence>
<dbReference type="Pfam" id="PF13230">
    <property type="entry name" value="GATase_4"/>
    <property type="match status" value="1"/>
</dbReference>
<dbReference type="InterPro" id="IPR052373">
    <property type="entry name" value="Gamma-glu_amide_hydrolase"/>
</dbReference>
<feature type="domain" description="Glutamine amidotransferase type-2" evidence="2">
    <location>
        <begin position="2"/>
        <end position="278"/>
    </location>
</feature>
<comment type="caution">
    <text evidence="3">The sequence shown here is derived from an EMBL/GenBank/DDBJ whole genome shotgun (WGS) entry which is preliminary data.</text>
</comment>
<dbReference type="InterPro" id="IPR017932">
    <property type="entry name" value="GATase_2_dom"/>
</dbReference>